<name>A0A7U2I5P2_PHANO</name>
<dbReference type="EMBL" id="CP069032">
    <property type="protein sequence ID" value="QRD00318.1"/>
    <property type="molecule type" value="Genomic_DNA"/>
</dbReference>
<reference evidence="2" key="1">
    <citation type="journal article" date="2021" name="BMC Genomics">
        <title>Chromosome-level genome assembly and manually-curated proteome of model necrotroph Parastagonospora nodorum Sn15 reveals a genome-wide trove of candidate effector homologs, and redundancy of virulence-related functions within an accessory chromosome.</title>
        <authorList>
            <person name="Bertazzoni S."/>
            <person name="Jones D.A.B."/>
            <person name="Phan H.T."/>
            <person name="Tan K.-C."/>
            <person name="Hane J.K."/>
        </authorList>
    </citation>
    <scope>NUCLEOTIDE SEQUENCE [LARGE SCALE GENOMIC DNA]</scope>
    <source>
        <strain evidence="2">SN15 / ATCC MYA-4574 / FGSC 10173)</strain>
    </source>
</reference>
<dbReference type="AlphaFoldDB" id="A0A7U2I5P2"/>
<dbReference type="VEuPathDB" id="FungiDB:JI435_414990"/>
<organism evidence="1 2">
    <name type="scientific">Phaeosphaeria nodorum (strain SN15 / ATCC MYA-4574 / FGSC 10173)</name>
    <name type="common">Glume blotch fungus</name>
    <name type="synonym">Parastagonospora nodorum</name>
    <dbReference type="NCBI Taxonomy" id="321614"/>
    <lineage>
        <taxon>Eukaryota</taxon>
        <taxon>Fungi</taxon>
        <taxon>Dikarya</taxon>
        <taxon>Ascomycota</taxon>
        <taxon>Pezizomycotina</taxon>
        <taxon>Dothideomycetes</taxon>
        <taxon>Pleosporomycetidae</taxon>
        <taxon>Pleosporales</taxon>
        <taxon>Pleosporineae</taxon>
        <taxon>Phaeosphaeriaceae</taxon>
        <taxon>Parastagonospora</taxon>
    </lineage>
</organism>
<evidence type="ECO:0000313" key="2">
    <source>
        <dbReference type="Proteomes" id="UP000663193"/>
    </source>
</evidence>
<gene>
    <name evidence="1" type="ORF">JI435_414990</name>
</gene>
<accession>A0A7U2I5P2</accession>
<proteinExistence type="predicted"/>
<protein>
    <submittedName>
        <fullName evidence="1">Uncharacterized protein</fullName>
    </submittedName>
</protein>
<dbReference type="Proteomes" id="UP000663193">
    <property type="component" value="Chromosome 10"/>
</dbReference>
<evidence type="ECO:0000313" key="1">
    <source>
        <dbReference type="EMBL" id="QRD00318.1"/>
    </source>
</evidence>
<sequence length="106" mass="11539">MLFVTDPPSPEPQILLEMTQACNGPPAMVGSVINTPGTTNPHDAPSSVELKERADDCFSKGQSFKLDDDRDWVKSGNTAEEVVFGNRLEGTGSMLYWAKLTPNPRS</sequence>
<keyword evidence="2" id="KW-1185">Reference proteome</keyword>